<dbReference type="GO" id="GO:0016020">
    <property type="term" value="C:membrane"/>
    <property type="evidence" value="ECO:0007669"/>
    <property type="project" value="UniProtKB-SubCell"/>
</dbReference>
<organism evidence="7 8">
    <name type="scientific">Operophtera brumata</name>
    <name type="common">Winter moth</name>
    <name type="synonym">Phalaena brumata</name>
    <dbReference type="NCBI Taxonomy" id="104452"/>
    <lineage>
        <taxon>Eukaryota</taxon>
        <taxon>Metazoa</taxon>
        <taxon>Ecdysozoa</taxon>
        <taxon>Arthropoda</taxon>
        <taxon>Hexapoda</taxon>
        <taxon>Insecta</taxon>
        <taxon>Pterygota</taxon>
        <taxon>Neoptera</taxon>
        <taxon>Endopterygota</taxon>
        <taxon>Lepidoptera</taxon>
        <taxon>Glossata</taxon>
        <taxon>Ditrysia</taxon>
        <taxon>Geometroidea</taxon>
        <taxon>Geometridae</taxon>
        <taxon>Larentiinae</taxon>
        <taxon>Operophtera</taxon>
    </lineage>
</organism>
<proteinExistence type="predicted"/>
<dbReference type="Proteomes" id="UP000037510">
    <property type="component" value="Unassembled WGS sequence"/>
</dbReference>
<accession>A0A0L7L7C3</accession>
<dbReference type="GO" id="GO:0043138">
    <property type="term" value="F:3'-5' DNA helicase activity"/>
    <property type="evidence" value="ECO:0007669"/>
    <property type="project" value="TreeGrafter"/>
</dbReference>
<evidence type="ECO:0000259" key="6">
    <source>
        <dbReference type="Pfam" id="PF02889"/>
    </source>
</evidence>
<evidence type="ECO:0000313" key="8">
    <source>
        <dbReference type="Proteomes" id="UP000037510"/>
    </source>
</evidence>
<feature type="domain" description="SEC63" evidence="6">
    <location>
        <begin position="156"/>
        <end position="213"/>
    </location>
</feature>
<comment type="caution">
    <text evidence="7">The sequence shown here is derived from an EMBL/GenBank/DDBJ whole genome shotgun (WGS) entry which is preliminary data.</text>
</comment>
<dbReference type="SUPFAM" id="SSF52540">
    <property type="entry name" value="P-loop containing nucleoside triphosphate hydrolases"/>
    <property type="match status" value="1"/>
</dbReference>
<dbReference type="InterPro" id="IPR004179">
    <property type="entry name" value="Sec63-dom"/>
</dbReference>
<evidence type="ECO:0000256" key="3">
    <source>
        <dbReference type="ARBA" id="ARBA00022989"/>
    </source>
</evidence>
<dbReference type="EMBL" id="JTDY01002505">
    <property type="protein sequence ID" value="KOB71270.1"/>
    <property type="molecule type" value="Genomic_DNA"/>
</dbReference>
<protein>
    <recommendedName>
        <fullName evidence="6">SEC63 domain-containing protein</fullName>
    </recommendedName>
</protein>
<dbReference type="Pfam" id="PF02889">
    <property type="entry name" value="Sec63"/>
    <property type="match status" value="2"/>
</dbReference>
<dbReference type="PANTHER" id="PTHR24075:SF6">
    <property type="entry name" value="ACTIVATING SIGNAL COINTEGRATOR 1 COMPLEX SUBUNIT 3"/>
    <property type="match status" value="1"/>
</dbReference>
<evidence type="ECO:0000313" key="7">
    <source>
        <dbReference type="EMBL" id="KOB71270.1"/>
    </source>
</evidence>
<keyword evidence="3 5" id="KW-1133">Transmembrane helix</keyword>
<dbReference type="PANTHER" id="PTHR24075">
    <property type="entry name" value="SEC63 DOMAIN-CONTAINING"/>
    <property type="match status" value="1"/>
</dbReference>
<evidence type="ECO:0000256" key="2">
    <source>
        <dbReference type="ARBA" id="ARBA00022692"/>
    </source>
</evidence>
<evidence type="ECO:0000256" key="1">
    <source>
        <dbReference type="ARBA" id="ARBA00004141"/>
    </source>
</evidence>
<keyword evidence="4 5" id="KW-0472">Membrane</keyword>
<evidence type="ECO:0000256" key="5">
    <source>
        <dbReference type="SAM" id="Phobius"/>
    </source>
</evidence>
<dbReference type="STRING" id="104452.A0A0L7L7C3"/>
<gene>
    <name evidence="7" type="ORF">OBRU01_13976</name>
</gene>
<keyword evidence="2 5" id="KW-0812">Transmembrane</keyword>
<dbReference type="SUPFAM" id="SSF158702">
    <property type="entry name" value="Sec63 N-terminal domain-like"/>
    <property type="match status" value="1"/>
</dbReference>
<feature type="domain" description="SEC63" evidence="6">
    <location>
        <begin position="245"/>
        <end position="304"/>
    </location>
</feature>
<dbReference type="GO" id="GO:0005634">
    <property type="term" value="C:nucleus"/>
    <property type="evidence" value="ECO:0007669"/>
    <property type="project" value="TreeGrafter"/>
</dbReference>
<dbReference type="Gene3D" id="3.40.50.300">
    <property type="entry name" value="P-loop containing nucleotide triphosphate hydrolases"/>
    <property type="match status" value="1"/>
</dbReference>
<name>A0A0L7L7C3_OPEBR</name>
<dbReference type="AlphaFoldDB" id="A0A0L7L7C3"/>
<feature type="transmembrane region" description="Helical" evidence="5">
    <location>
        <begin position="37"/>
        <end position="58"/>
    </location>
</feature>
<dbReference type="Gene3D" id="1.10.3380.10">
    <property type="entry name" value="Sec63 N-terminal domain-like domain"/>
    <property type="match status" value="1"/>
</dbReference>
<reference evidence="7 8" key="1">
    <citation type="journal article" date="2015" name="Genome Biol. Evol.">
        <title>The genome of winter moth (Operophtera brumata) provides a genomic perspective on sexual dimorphism and phenology.</title>
        <authorList>
            <person name="Derks M.F."/>
            <person name="Smit S."/>
            <person name="Salis L."/>
            <person name="Schijlen E."/>
            <person name="Bossers A."/>
            <person name="Mateman C."/>
            <person name="Pijl A.S."/>
            <person name="de Ridder D."/>
            <person name="Groenen M.A."/>
            <person name="Visser M.E."/>
            <person name="Megens H.J."/>
        </authorList>
    </citation>
    <scope>NUCLEOTIDE SEQUENCE [LARGE SCALE GENOMIC DNA]</scope>
    <source>
        <strain evidence="7">WM2013NL</strain>
        <tissue evidence="7">Head and thorax</tissue>
    </source>
</reference>
<dbReference type="GO" id="GO:0003723">
    <property type="term" value="F:RNA binding"/>
    <property type="evidence" value="ECO:0007669"/>
    <property type="project" value="TreeGrafter"/>
</dbReference>
<sequence length="307" mass="35256">MTMNKPTFQAIRTHSPCAPELVFVSNSNDDYEQKKKLVMYFFLLFRLTALDLIAYLAAEDNPKQWLHMQESEMELILSNIRESNLKLTLAFGIGIHHAGLHERDRNTVEELFINQKIQKKNFYKKFLYEPFPVESSLLGVLPDHLNAEDQRTLHTTWMGRIASYYYLSHKTMAHFSAHLHSGMDVDQLLRVLSDSEEYATLPVRHNEDVLNGTHVPSRSPQHRLPDRHQVCVGSDHPHSASKLHLNSELSQQCRLQVDALSLDSSNVKAFLLLQAHMSRLALPKTDYLTDTKSVLDQTIRILQVSST</sequence>
<dbReference type="InterPro" id="IPR027417">
    <property type="entry name" value="P-loop_NTPase"/>
</dbReference>
<comment type="subcellular location">
    <subcellularLocation>
        <location evidence="1">Membrane</location>
        <topology evidence="1">Multi-pass membrane protein</topology>
    </subcellularLocation>
</comment>
<evidence type="ECO:0000256" key="4">
    <source>
        <dbReference type="ARBA" id="ARBA00023136"/>
    </source>
</evidence>
<keyword evidence="8" id="KW-1185">Reference proteome</keyword>